<feature type="compositionally biased region" description="Low complexity" evidence="1">
    <location>
        <begin position="99"/>
        <end position="110"/>
    </location>
</feature>
<evidence type="ECO:0000313" key="2">
    <source>
        <dbReference type="EMBL" id="PZO86108.1"/>
    </source>
</evidence>
<dbReference type="EMBL" id="QFNK01000130">
    <property type="protein sequence ID" value="PZO86108.1"/>
    <property type="molecule type" value="Genomic_DNA"/>
</dbReference>
<accession>A0A2W5BWM9</accession>
<feature type="region of interest" description="Disordered" evidence="1">
    <location>
        <begin position="99"/>
        <end position="118"/>
    </location>
</feature>
<dbReference type="AlphaFoldDB" id="A0A2W5BWM9"/>
<dbReference type="Proteomes" id="UP000249557">
    <property type="component" value="Unassembled WGS sequence"/>
</dbReference>
<evidence type="ECO:0000313" key="3">
    <source>
        <dbReference type="Proteomes" id="UP000249557"/>
    </source>
</evidence>
<protein>
    <submittedName>
        <fullName evidence="2">Uncharacterized protein</fullName>
    </submittedName>
</protein>
<evidence type="ECO:0000256" key="1">
    <source>
        <dbReference type="SAM" id="MobiDB-lite"/>
    </source>
</evidence>
<sequence>MMKVEEIIYMYCQGHLFPDPEYYNGRGNSVRDLNSLHLEMIYAGIKTEIGADAAKAFVNMVKNLKNTNAKSFLLELYRLERKNWRYTVPIIKMQVADKPAASPDAKPGDPTQVSPAAPPVKRMTEILNAFTKSGSYFGHDKDITGPFLDSHKAEIERSVLAGDYGGASS</sequence>
<organism evidence="2 3">
    <name type="scientific">Micavibrio aeruginosavorus</name>
    <dbReference type="NCBI Taxonomy" id="349221"/>
    <lineage>
        <taxon>Bacteria</taxon>
        <taxon>Pseudomonadati</taxon>
        <taxon>Bdellovibrionota</taxon>
        <taxon>Bdellovibrionia</taxon>
        <taxon>Bdellovibrionales</taxon>
        <taxon>Pseudobdellovibrionaceae</taxon>
        <taxon>Micavibrio</taxon>
    </lineage>
</organism>
<proteinExistence type="predicted"/>
<reference evidence="2 3" key="1">
    <citation type="submission" date="2017-08" db="EMBL/GenBank/DDBJ databases">
        <title>Infants hospitalized years apart are colonized by the same room-sourced microbial strains.</title>
        <authorList>
            <person name="Brooks B."/>
            <person name="Olm M.R."/>
            <person name="Firek B.A."/>
            <person name="Baker R."/>
            <person name="Thomas B.C."/>
            <person name="Morowitz M.J."/>
            <person name="Banfield J.F."/>
        </authorList>
    </citation>
    <scope>NUCLEOTIDE SEQUENCE [LARGE SCALE GENOMIC DNA]</scope>
    <source>
        <strain evidence="2">S2_018_000_R2_104</strain>
    </source>
</reference>
<gene>
    <name evidence="2" type="ORF">DI626_06935</name>
</gene>
<comment type="caution">
    <text evidence="2">The sequence shown here is derived from an EMBL/GenBank/DDBJ whole genome shotgun (WGS) entry which is preliminary data.</text>
</comment>
<name>A0A2W5BWM9_9BACT</name>